<evidence type="ECO:0000256" key="1">
    <source>
        <dbReference type="SAM" id="MobiDB-lite"/>
    </source>
</evidence>
<feature type="domain" description="Polysaccharide biosynthesis protein CapD-like" evidence="3">
    <location>
        <begin position="270"/>
        <end position="556"/>
    </location>
</feature>
<dbReference type="EMBL" id="CP076448">
    <property type="protein sequence ID" value="QXM26242.1"/>
    <property type="molecule type" value="Genomic_DNA"/>
</dbReference>
<dbReference type="Pfam" id="PF02719">
    <property type="entry name" value="Polysacc_synt_2"/>
    <property type="match status" value="1"/>
</dbReference>
<dbReference type="KEGG" id="elio:KO353_07100"/>
<proteinExistence type="predicted"/>
<dbReference type="CDD" id="cd05237">
    <property type="entry name" value="UDP_invert_4-6DH_SDR_e"/>
    <property type="match status" value="1"/>
</dbReference>
<feature type="region of interest" description="Disordered" evidence="1">
    <location>
        <begin position="231"/>
        <end position="250"/>
    </location>
</feature>
<protein>
    <submittedName>
        <fullName evidence="4">Polysaccharide biosynthesis protein</fullName>
    </submittedName>
</protein>
<evidence type="ECO:0000256" key="2">
    <source>
        <dbReference type="SAM" id="Phobius"/>
    </source>
</evidence>
<reference evidence="4" key="1">
    <citation type="submission" date="2021-06" db="EMBL/GenBank/DDBJ databases">
        <title>Elioraea tepida, sp. nov., a moderately thermophilic aerobic anoxygenic phototrophic bacterium isolated from an alkaline siliceous hot spring mat community in Yellowstone National Park, WY, USA.</title>
        <authorList>
            <person name="Saini M.K."/>
            <person name="Yoshida S."/>
            <person name="Sebastian A."/>
            <person name="Hirose S."/>
            <person name="Hara E."/>
            <person name="Tamaki H."/>
            <person name="Soulier N.T."/>
            <person name="Albert I."/>
            <person name="Hanada S."/>
            <person name="Bryant D.A."/>
            <person name="Tank M."/>
        </authorList>
    </citation>
    <scope>NUCLEOTIDE SEQUENCE</scope>
    <source>
        <strain evidence="4">MS-P2</strain>
    </source>
</reference>
<evidence type="ECO:0000259" key="3">
    <source>
        <dbReference type="Pfam" id="PF02719"/>
    </source>
</evidence>
<sequence>MAAAAAASLAALAGAAWGGLAPGAAALLVLAAAAATVLIHLVFGVPRDSWRHGGTAEMARAAAASALAALAASLATALLWPGPVAPWALAFLVVLLPATALAARGLYRLAILGGVRRDPDARPVLLAGAGDQAELFLRALARGSAVRFRVVGVVTVDRSMVGQRLHGVRVLGTLDEAASVLDRLAGTRDSPTAIALAARSASGLALARLREVAEARGLALLEVPRPADLRPYAPLRRPDDTPSDPQELLDRPERPIDRALIAAVARGKRVLVTGAGGSIGSELVRQIAEAQPARLTLVDNGEYALYAIDMEIGVAHPGLAREAVILDIRDRERIAALFAAVRPELVFHAAALKHVPLVEANPLEGILTNAYGTRNVADAAVAVGAEAVVLISTDKAVNPTSVMGATKRLAEMYCQGLDLRAAGAARPTRFVTVRFGNVLGSTGSVVPLFQAQLARGGPLTVTHPDMMRYFMTTREAVGLVLIAMATVLQGGAAAAAVERGAIFVLDMGKPVRILDLARKMIRLAGLRPEVDVKIVFTGLRPGEKLYEELFHGREELVPLGVPGLLVARPRVVDLAIVARAIDEAAAEARAGREKAALAILSVMVPEFSAPAAAE</sequence>
<organism evidence="4 5">
    <name type="scientific">Elioraea tepida</name>
    <dbReference type="NCBI Taxonomy" id="2843330"/>
    <lineage>
        <taxon>Bacteria</taxon>
        <taxon>Pseudomonadati</taxon>
        <taxon>Pseudomonadota</taxon>
        <taxon>Alphaproteobacteria</taxon>
        <taxon>Acetobacterales</taxon>
        <taxon>Elioraeaceae</taxon>
        <taxon>Elioraea</taxon>
    </lineage>
</organism>
<evidence type="ECO:0000313" key="4">
    <source>
        <dbReference type="EMBL" id="QXM26242.1"/>
    </source>
</evidence>
<gene>
    <name evidence="4" type="ORF">KO353_07100</name>
</gene>
<dbReference type="AlphaFoldDB" id="A0A975YL78"/>
<dbReference type="PANTHER" id="PTHR43318:SF1">
    <property type="entry name" value="POLYSACCHARIDE BIOSYNTHESIS PROTEIN EPSC-RELATED"/>
    <property type="match status" value="1"/>
</dbReference>
<evidence type="ECO:0000313" key="5">
    <source>
        <dbReference type="Proteomes" id="UP000694001"/>
    </source>
</evidence>
<accession>A0A975YL78</accession>
<dbReference type="InterPro" id="IPR051203">
    <property type="entry name" value="Polysaccharide_Synthase-Rel"/>
</dbReference>
<dbReference type="Proteomes" id="UP000694001">
    <property type="component" value="Chromosome"/>
</dbReference>
<dbReference type="PANTHER" id="PTHR43318">
    <property type="entry name" value="UDP-N-ACETYLGLUCOSAMINE 4,6-DEHYDRATASE"/>
    <property type="match status" value="1"/>
</dbReference>
<feature type="transmembrane region" description="Helical" evidence="2">
    <location>
        <begin position="476"/>
        <end position="497"/>
    </location>
</feature>
<keyword evidence="2" id="KW-0472">Membrane</keyword>
<dbReference type="InterPro" id="IPR003869">
    <property type="entry name" value="Polysac_CapD-like"/>
</dbReference>
<keyword evidence="5" id="KW-1185">Reference proteome</keyword>
<keyword evidence="2" id="KW-0812">Transmembrane</keyword>
<feature type="transmembrane region" description="Helical" evidence="2">
    <location>
        <begin position="86"/>
        <end position="107"/>
    </location>
</feature>
<name>A0A975YL78_9PROT</name>
<keyword evidence="2" id="KW-1133">Transmembrane helix</keyword>
<feature type="transmembrane region" description="Helical" evidence="2">
    <location>
        <begin position="28"/>
        <end position="46"/>
    </location>
</feature>
<feature type="transmembrane region" description="Helical" evidence="2">
    <location>
        <begin position="58"/>
        <end position="80"/>
    </location>
</feature>